<dbReference type="PANTHER" id="PTHR31205">
    <property type="entry name" value="ACTIN CROSS-LINKING PROTEIN (DUF569)"/>
    <property type="match status" value="1"/>
</dbReference>
<protein>
    <recommendedName>
        <fullName evidence="3">DUF569 domain-containing protein</fullName>
    </recommendedName>
</protein>
<dbReference type="PANTHER" id="PTHR31205:SF94">
    <property type="entry name" value="OS06G0161900 PROTEIN"/>
    <property type="match status" value="1"/>
</dbReference>
<dbReference type="AlphaFoldDB" id="A0A6G1DFT6"/>
<comment type="caution">
    <text evidence="1">The sequence shown here is derived from an EMBL/GenBank/DDBJ whole genome shotgun (WGS) entry which is preliminary data.</text>
</comment>
<proteinExistence type="predicted"/>
<evidence type="ECO:0000313" key="2">
    <source>
        <dbReference type="Proteomes" id="UP000479710"/>
    </source>
</evidence>
<dbReference type="Proteomes" id="UP000479710">
    <property type="component" value="Unassembled WGS sequence"/>
</dbReference>
<reference evidence="1 2" key="1">
    <citation type="submission" date="2019-11" db="EMBL/GenBank/DDBJ databases">
        <title>Whole genome sequence of Oryza granulata.</title>
        <authorList>
            <person name="Li W."/>
        </authorList>
    </citation>
    <scope>NUCLEOTIDE SEQUENCE [LARGE SCALE GENOMIC DNA]</scope>
    <source>
        <strain evidence="2">cv. Menghai</strain>
        <tissue evidence="1">Leaf</tissue>
    </source>
</reference>
<accession>A0A6G1DFT6</accession>
<name>A0A6G1DFT6_9ORYZ</name>
<organism evidence="1 2">
    <name type="scientific">Oryza meyeriana var. granulata</name>
    <dbReference type="NCBI Taxonomy" id="110450"/>
    <lineage>
        <taxon>Eukaryota</taxon>
        <taxon>Viridiplantae</taxon>
        <taxon>Streptophyta</taxon>
        <taxon>Embryophyta</taxon>
        <taxon>Tracheophyta</taxon>
        <taxon>Spermatophyta</taxon>
        <taxon>Magnoliopsida</taxon>
        <taxon>Liliopsida</taxon>
        <taxon>Poales</taxon>
        <taxon>Poaceae</taxon>
        <taxon>BOP clade</taxon>
        <taxon>Oryzoideae</taxon>
        <taxon>Oryzeae</taxon>
        <taxon>Oryzinae</taxon>
        <taxon>Oryza</taxon>
        <taxon>Oryza meyeriana</taxon>
    </lineage>
</organism>
<dbReference type="EMBL" id="SPHZ02000006">
    <property type="protein sequence ID" value="KAF0911685.1"/>
    <property type="molecule type" value="Genomic_DNA"/>
</dbReference>
<evidence type="ECO:0008006" key="3">
    <source>
        <dbReference type="Google" id="ProtNLM"/>
    </source>
</evidence>
<evidence type="ECO:0000313" key="1">
    <source>
        <dbReference type="EMBL" id="KAF0911685.1"/>
    </source>
</evidence>
<gene>
    <name evidence="1" type="ORF">E2562_011685</name>
</gene>
<keyword evidence="2" id="KW-1185">Reference proteome</keyword>
<sequence length="214" mass="23485">MEQFHDSHHVRLRSCSHGLYLLADADADGESRIFLHSVRATVCAASAVHMLRYFDGYMIMLHSAANGRYLATTTGLEARIGLGGNRVTQLDLNRPLFAVGWFAIMSRSGSGTTSCLVTPAPPSTCPTATIAWVVEAIPPRDHMPRLRNPKEFLKQHNMCLSSIRLVDESGVAMILGIAGSCCCTRDEYYEIDDEDGERCGEEEGMGTEIDTESI</sequence>